<dbReference type="EMBL" id="SMFL01000005">
    <property type="protein sequence ID" value="TDE14543.1"/>
    <property type="molecule type" value="Genomic_DNA"/>
</dbReference>
<proteinExistence type="predicted"/>
<dbReference type="Pfam" id="PF15892">
    <property type="entry name" value="BNR_4"/>
    <property type="match status" value="1"/>
</dbReference>
<dbReference type="OrthoDB" id="223410at2"/>
<organism evidence="1 2">
    <name type="scientific">Dyadobacter psychrotolerans</name>
    <dbReference type="NCBI Taxonomy" id="2541721"/>
    <lineage>
        <taxon>Bacteria</taxon>
        <taxon>Pseudomonadati</taxon>
        <taxon>Bacteroidota</taxon>
        <taxon>Cytophagia</taxon>
        <taxon>Cytophagales</taxon>
        <taxon>Spirosomataceae</taxon>
        <taxon>Dyadobacter</taxon>
    </lineage>
</organism>
<comment type="caution">
    <text evidence="1">The sequence shown here is derived from an EMBL/GenBank/DDBJ whole genome shotgun (WGS) entry which is preliminary data.</text>
</comment>
<sequence length="446" mass="51270">MEGKIDILKDYPLRAVLLFCLLCCSTVYAQKQSGKSVAIPVDKVWSGHPVGFDIITTEKFQYICYYDTARNMVIAQRPLTSKDWKKTILPTKVKWDSHNYIDMILDKNGFIHVSGNMHGVPLIYFRSEKPENIEMFEKLSMTGKNEERATYPVFFKDQKGELYFQYRNGGSGDGITYWNKYSAESKTWNGLFDTPFFDGEKESNAYMSNPQPGPDGYFYIIWMWRLSPIANTNHNLSCIRSKDLLSWENMKGDKIALPVKWSDNKAVVDPVAPWNGLINMSFQISWDKEKVPYISYHKFDKSGVSQVFISRWEKGLWQTYQISSWEDFTWDLNRGGSLSNSVAISGVIDGGNSTVTARFMHEKYGSGSWVLDKNSLKVKETLPEKPAVAPAIPIPVLAKDMTLQRRMDNTGRFTMQWQTLPTFQDKPRPKPYPEPSDLVIYEVVEK</sequence>
<reference evidence="1 2" key="1">
    <citation type="submission" date="2019-03" db="EMBL/GenBank/DDBJ databases">
        <title>Dyadobacter AR-3-6 sp. nov., isolated from arctic soil.</title>
        <authorList>
            <person name="Chaudhary D.K."/>
        </authorList>
    </citation>
    <scope>NUCLEOTIDE SEQUENCE [LARGE SCALE GENOMIC DNA]</scope>
    <source>
        <strain evidence="1 2">AR-3-6</strain>
    </source>
</reference>
<name>A0A4R5DUC9_9BACT</name>
<accession>A0A4R5DUC9</accession>
<evidence type="ECO:0000313" key="2">
    <source>
        <dbReference type="Proteomes" id="UP000294850"/>
    </source>
</evidence>
<dbReference type="AlphaFoldDB" id="A0A4R5DUC9"/>
<evidence type="ECO:0000313" key="1">
    <source>
        <dbReference type="EMBL" id="TDE14543.1"/>
    </source>
</evidence>
<protein>
    <submittedName>
        <fullName evidence="1">Uncharacterized protein</fullName>
    </submittedName>
</protein>
<gene>
    <name evidence="1" type="ORF">E0F88_15215</name>
</gene>
<dbReference type="RefSeq" id="WP_131959127.1">
    <property type="nucleotide sequence ID" value="NZ_SMFL01000005.1"/>
</dbReference>
<dbReference type="Proteomes" id="UP000294850">
    <property type="component" value="Unassembled WGS sequence"/>
</dbReference>
<keyword evidence="2" id="KW-1185">Reference proteome</keyword>